<gene>
    <name evidence="3" type="ORF">C2845_PM03G08480</name>
</gene>
<dbReference type="Pfam" id="PF01554">
    <property type="entry name" value="MatE"/>
    <property type="match status" value="2"/>
</dbReference>
<comment type="caution">
    <text evidence="3">The sequence shown here is derived from an EMBL/GenBank/DDBJ whole genome shotgun (WGS) entry which is preliminary data.</text>
</comment>
<dbReference type="EMBL" id="PQIB02000002">
    <property type="protein sequence ID" value="RLN33290.1"/>
    <property type="molecule type" value="Genomic_DNA"/>
</dbReference>
<reference evidence="4" key="1">
    <citation type="journal article" date="2019" name="Nat. Commun.">
        <title>The genome of broomcorn millet.</title>
        <authorList>
            <person name="Zou C."/>
            <person name="Miki D."/>
            <person name="Li D."/>
            <person name="Tang Q."/>
            <person name="Xiao L."/>
            <person name="Rajput S."/>
            <person name="Deng P."/>
            <person name="Jia W."/>
            <person name="Huang R."/>
            <person name="Zhang M."/>
            <person name="Sun Y."/>
            <person name="Hu J."/>
            <person name="Fu X."/>
            <person name="Schnable P.S."/>
            <person name="Li F."/>
            <person name="Zhang H."/>
            <person name="Feng B."/>
            <person name="Zhu X."/>
            <person name="Liu R."/>
            <person name="Schnable J.C."/>
            <person name="Zhu J.-K."/>
            <person name="Zhang H."/>
        </authorList>
    </citation>
    <scope>NUCLEOTIDE SEQUENCE [LARGE SCALE GENOMIC DNA]</scope>
</reference>
<dbReference type="STRING" id="4540.A0A3L6T7Y8"/>
<dbReference type="AlphaFoldDB" id="A0A3L6T7Y8"/>
<accession>A0A3L6T7Y8</accession>
<keyword evidence="2" id="KW-1133">Transmembrane helix</keyword>
<keyword evidence="4" id="KW-1185">Reference proteome</keyword>
<feature type="transmembrane region" description="Helical" evidence="2">
    <location>
        <begin position="218"/>
        <end position="244"/>
    </location>
</feature>
<dbReference type="InterPro" id="IPR002528">
    <property type="entry name" value="MATE_fam"/>
</dbReference>
<evidence type="ECO:0000256" key="2">
    <source>
        <dbReference type="RuleBase" id="RU004914"/>
    </source>
</evidence>
<comment type="similarity">
    <text evidence="1 2">Belongs to the multi antimicrobial extrusion (MATE) (TC 2.A.66.1) family.</text>
</comment>
<dbReference type="PANTHER" id="PTHR11206">
    <property type="entry name" value="MULTIDRUG RESISTANCE PROTEIN"/>
    <property type="match status" value="1"/>
</dbReference>
<dbReference type="Proteomes" id="UP000275267">
    <property type="component" value="Unassembled WGS sequence"/>
</dbReference>
<feature type="transmembrane region" description="Helical" evidence="2">
    <location>
        <begin position="306"/>
        <end position="329"/>
    </location>
</feature>
<dbReference type="OrthoDB" id="2126698at2759"/>
<evidence type="ECO:0000256" key="1">
    <source>
        <dbReference type="ARBA" id="ARBA00010199"/>
    </source>
</evidence>
<proteinExistence type="inferred from homology"/>
<feature type="transmembrane region" description="Helical" evidence="2">
    <location>
        <begin position="350"/>
        <end position="371"/>
    </location>
</feature>
<feature type="transmembrane region" description="Helical" evidence="2">
    <location>
        <begin position="444"/>
        <end position="465"/>
    </location>
</feature>
<keyword evidence="2" id="KW-0472">Membrane</keyword>
<sequence>MSSRRDGQIGALLSHLAPKSCPVININQSIHGTLGREHAGAGQSDGRLEALLSGTGEGKGVSDPWPLRMSAAAALELRLLAPLAAPAVAVSSAGHLGNVQLAAAFLGNNGIQLFAYGLMDMAVQNPYVLVAACIPGDGDLGSAVETLCGQAYGSKKYEMLGVYLQRAAALLTAAGSPEIAAAAAVEFAYGLVPQIFAFAANCPIQKFLQAKRIVPPSAYIVAASLAIHVALSWLATCALGLGLLGASLTPQRTWAGFMWAAFADLPGFRQAVRRVGGDAGARGLQAAASVRVGNELGAGNPRSAAFSAWMVTAVSAFVSPVAGIVTFLLRDKLSYVFTGGEAVSRAVADLCPLLVVTIVLCGIQPVLPLAVGGKQRSRTSTLDANATTSPAYPWACSLDSSLTLASSGPVGSDFRALESTEKRLWVLVRKPSASLKTDPALQGLWGGMIGGTLMQTLILMIWITFRTDWNREVKPPLVIITFLGSRSFH</sequence>
<comment type="caution">
    <text evidence="2">Lacks conserved residue(s) required for the propagation of feature annotation.</text>
</comment>
<protein>
    <recommendedName>
        <fullName evidence="2">Protein DETOXIFICATION</fullName>
    </recommendedName>
    <alternativeName>
        <fullName evidence="2">Multidrug and toxic compound extrusion protein</fullName>
    </alternativeName>
</protein>
<organism evidence="3 4">
    <name type="scientific">Panicum miliaceum</name>
    <name type="common">Proso millet</name>
    <name type="synonym">Broomcorn millet</name>
    <dbReference type="NCBI Taxonomy" id="4540"/>
    <lineage>
        <taxon>Eukaryota</taxon>
        <taxon>Viridiplantae</taxon>
        <taxon>Streptophyta</taxon>
        <taxon>Embryophyta</taxon>
        <taxon>Tracheophyta</taxon>
        <taxon>Spermatophyta</taxon>
        <taxon>Magnoliopsida</taxon>
        <taxon>Liliopsida</taxon>
        <taxon>Poales</taxon>
        <taxon>Poaceae</taxon>
        <taxon>PACMAD clade</taxon>
        <taxon>Panicoideae</taxon>
        <taxon>Panicodae</taxon>
        <taxon>Paniceae</taxon>
        <taxon>Panicinae</taxon>
        <taxon>Panicum</taxon>
        <taxon>Panicum sect. Panicum</taxon>
    </lineage>
</organism>
<dbReference type="GO" id="GO:0016020">
    <property type="term" value="C:membrane"/>
    <property type="evidence" value="ECO:0007669"/>
    <property type="project" value="InterPro"/>
</dbReference>
<evidence type="ECO:0000313" key="4">
    <source>
        <dbReference type="Proteomes" id="UP000275267"/>
    </source>
</evidence>
<dbReference type="GO" id="GO:0015297">
    <property type="term" value="F:antiporter activity"/>
    <property type="evidence" value="ECO:0007669"/>
    <property type="project" value="InterPro"/>
</dbReference>
<evidence type="ECO:0000313" key="3">
    <source>
        <dbReference type="EMBL" id="RLN33290.1"/>
    </source>
</evidence>
<keyword evidence="2" id="KW-0812">Transmembrane</keyword>
<name>A0A3L6T7Y8_PANMI</name>
<dbReference type="GO" id="GO:0042910">
    <property type="term" value="F:xenobiotic transmembrane transporter activity"/>
    <property type="evidence" value="ECO:0007669"/>
    <property type="project" value="InterPro"/>
</dbReference>